<evidence type="ECO:0000313" key="3">
    <source>
        <dbReference type="Proteomes" id="UP000297465"/>
    </source>
</evidence>
<organism evidence="2 3">
    <name type="scientific">Leptospira montravelensis</name>
    <dbReference type="NCBI Taxonomy" id="2484961"/>
    <lineage>
        <taxon>Bacteria</taxon>
        <taxon>Pseudomonadati</taxon>
        <taxon>Spirochaetota</taxon>
        <taxon>Spirochaetia</taxon>
        <taxon>Leptospirales</taxon>
        <taxon>Leptospiraceae</taxon>
        <taxon>Leptospira</taxon>
    </lineage>
</organism>
<accession>A0ABY2LVD6</accession>
<gene>
    <name evidence="2" type="ORF">EHQ31_05635</name>
</gene>
<evidence type="ECO:0000256" key="1">
    <source>
        <dbReference type="SAM" id="SignalP"/>
    </source>
</evidence>
<dbReference type="EMBL" id="RQFO01000004">
    <property type="protein sequence ID" value="TGL06180.1"/>
    <property type="molecule type" value="Genomic_DNA"/>
</dbReference>
<reference evidence="3" key="1">
    <citation type="journal article" date="2019" name="PLoS Negl. Trop. Dis.">
        <title>Revisiting the worldwide diversity of Leptospira species in the environment.</title>
        <authorList>
            <person name="Vincent A.T."/>
            <person name="Schiettekatte O."/>
            <person name="Bourhy P."/>
            <person name="Veyrier F.J."/>
            <person name="Picardeau M."/>
        </authorList>
    </citation>
    <scope>NUCLEOTIDE SEQUENCE [LARGE SCALE GENOMIC DNA]</scope>
    <source>
        <strain evidence="3">201800278</strain>
    </source>
</reference>
<protein>
    <recommendedName>
        <fullName evidence="4">Lipoprotein</fullName>
    </recommendedName>
</protein>
<evidence type="ECO:0008006" key="4">
    <source>
        <dbReference type="Google" id="ProtNLM"/>
    </source>
</evidence>
<dbReference type="RefSeq" id="WP_135570347.1">
    <property type="nucleotide sequence ID" value="NZ_RQFN01000011.1"/>
</dbReference>
<proteinExistence type="predicted"/>
<keyword evidence="3" id="KW-1185">Reference proteome</keyword>
<dbReference type="Proteomes" id="UP000297465">
    <property type="component" value="Unassembled WGS sequence"/>
</dbReference>
<sequence length="246" mass="25332">MKFNKILLFSAIALSILNCAELFSSKEDNNNDLLILALLAGSRCPSTAVATPTNGIKYDFANCSGDANLALSGSGFQGNNVTLSGGLVGTSNDSTIITNASALSNSGGSKKASIEIVYQLNSASSTVSAILPSSTSFAGPGFLLSSTKADKIVNGTSSNFGTPGTPWASSVGQDKTVCLEVHEENGAHIFGWQGACANVDRNSYQFEEDSVVVSLPGDRIGLKINGATIKTLTIYNQSIGAAGSFQ</sequence>
<comment type="caution">
    <text evidence="2">The sequence shown here is derived from an EMBL/GenBank/DDBJ whole genome shotgun (WGS) entry which is preliminary data.</text>
</comment>
<evidence type="ECO:0000313" key="2">
    <source>
        <dbReference type="EMBL" id="TGL06180.1"/>
    </source>
</evidence>
<feature type="chain" id="PRO_5046878861" description="Lipoprotein" evidence="1">
    <location>
        <begin position="21"/>
        <end position="246"/>
    </location>
</feature>
<feature type="signal peptide" evidence="1">
    <location>
        <begin position="1"/>
        <end position="20"/>
    </location>
</feature>
<name>A0ABY2LVD6_9LEPT</name>
<keyword evidence="1" id="KW-0732">Signal</keyword>